<dbReference type="Gene3D" id="3.30.428.10">
    <property type="entry name" value="HIT-like"/>
    <property type="match status" value="1"/>
</dbReference>
<dbReference type="PANTHER" id="PTHR46648:SF1">
    <property type="entry name" value="ADENOSINE 5'-MONOPHOSPHORAMIDASE HNT1"/>
    <property type="match status" value="1"/>
</dbReference>
<dbReference type="InterPro" id="IPR036265">
    <property type="entry name" value="HIT-like_sf"/>
</dbReference>
<dbReference type="GO" id="GO:0009117">
    <property type="term" value="P:nucleotide metabolic process"/>
    <property type="evidence" value="ECO:0007669"/>
    <property type="project" value="TreeGrafter"/>
</dbReference>
<dbReference type="RefSeq" id="WP_052702572.1">
    <property type="nucleotide sequence ID" value="NZ_CP065218.1"/>
</dbReference>
<dbReference type="GO" id="GO:0003824">
    <property type="term" value="F:catalytic activity"/>
    <property type="evidence" value="ECO:0007669"/>
    <property type="project" value="InterPro"/>
</dbReference>
<dbReference type="PANTHER" id="PTHR46648">
    <property type="entry name" value="HIT FAMILY PROTEIN 1"/>
    <property type="match status" value="1"/>
</dbReference>
<dbReference type="InterPro" id="IPR001310">
    <property type="entry name" value="Histidine_triad_HIT"/>
</dbReference>
<dbReference type="Proteomes" id="UP000594435">
    <property type="component" value="Chromosome 2"/>
</dbReference>
<organism evidence="3 4">
    <name type="scientific">Vibrio navarrensis</name>
    <dbReference type="NCBI Taxonomy" id="29495"/>
    <lineage>
        <taxon>Bacteria</taxon>
        <taxon>Pseudomonadati</taxon>
        <taxon>Pseudomonadota</taxon>
        <taxon>Gammaproteobacteria</taxon>
        <taxon>Vibrionales</taxon>
        <taxon>Vibrionaceae</taxon>
        <taxon>Vibrio</taxon>
    </lineage>
</organism>
<dbReference type="InterPro" id="IPR011146">
    <property type="entry name" value="HIT-like"/>
</dbReference>
<accession>A0AAJ4LWA0</accession>
<dbReference type="EMBL" id="CP065218">
    <property type="protein sequence ID" value="QPL55419.1"/>
    <property type="molecule type" value="Genomic_DNA"/>
</dbReference>
<name>A0AAJ4LWA0_9VIBR</name>
<dbReference type="Pfam" id="PF01230">
    <property type="entry name" value="HIT"/>
    <property type="match status" value="1"/>
</dbReference>
<evidence type="ECO:0000313" key="4">
    <source>
        <dbReference type="Proteomes" id="UP000594435"/>
    </source>
</evidence>
<evidence type="ECO:0000313" key="3">
    <source>
        <dbReference type="EMBL" id="QPL55419.1"/>
    </source>
</evidence>
<dbReference type="SUPFAM" id="SSF54197">
    <property type="entry name" value="HIT-like"/>
    <property type="match status" value="1"/>
</dbReference>
<evidence type="ECO:0000259" key="2">
    <source>
        <dbReference type="PROSITE" id="PS51084"/>
    </source>
</evidence>
<reference evidence="3 4" key="1">
    <citation type="submission" date="2020-11" db="EMBL/GenBank/DDBJ databases">
        <title>Complete and Circularized Genome Assembly of a human isolate of Vibrio navarrensis biotype pommerensis with MiSeq and MinION Sequence Data.</title>
        <authorList>
            <person name="Schwartz K."/>
            <person name="Borowiak M."/>
            <person name="Deneke C."/>
            <person name="Balau V."/>
            <person name="Metelmann C."/>
            <person name="Strauch E."/>
        </authorList>
    </citation>
    <scope>NUCLEOTIDE SEQUENCE [LARGE SCALE GENOMIC DNA]</scope>
    <source>
        <strain evidence="3 4">20-VB00237</strain>
    </source>
</reference>
<dbReference type="AlphaFoldDB" id="A0AAJ4LWA0"/>
<evidence type="ECO:0000256" key="1">
    <source>
        <dbReference type="PROSITE-ProRule" id="PRU00464"/>
    </source>
</evidence>
<comment type="caution">
    <text evidence="1">Lacks conserved residue(s) required for the propagation of feature annotation.</text>
</comment>
<proteinExistence type="predicted"/>
<protein>
    <submittedName>
        <fullName evidence="3">HIT domain-containing protein</fullName>
    </submittedName>
</protein>
<feature type="domain" description="HIT" evidence="2">
    <location>
        <begin position="8"/>
        <end position="85"/>
    </location>
</feature>
<sequence length="85" mass="9393">MPSHDACIICAINSNSDNLQHYRVAEQNGLKAVLDIFPIAEGHVLILSRSHVSHLEQLSAEEHAELFQFTPSNKADSACYAFCHS</sequence>
<gene>
    <name evidence="3" type="ORF">I3X05_20790</name>
</gene>
<dbReference type="PROSITE" id="PS51084">
    <property type="entry name" value="HIT_2"/>
    <property type="match status" value="1"/>
</dbReference>